<dbReference type="Pfam" id="PF02321">
    <property type="entry name" value="OEP"/>
    <property type="match status" value="2"/>
</dbReference>
<dbReference type="PANTHER" id="PTHR30203">
    <property type="entry name" value="OUTER MEMBRANE CATION EFFLUX PROTEIN"/>
    <property type="match status" value="1"/>
</dbReference>
<dbReference type="AlphaFoldDB" id="A0A379C823"/>
<dbReference type="InterPro" id="IPR003423">
    <property type="entry name" value="OMP_efflux"/>
</dbReference>
<evidence type="ECO:0000313" key="2">
    <source>
        <dbReference type="EMBL" id="SUB58424.1"/>
    </source>
</evidence>
<organism evidence="2 3">
    <name type="scientific">Phocoenobacter uteri</name>
    <dbReference type="NCBI Taxonomy" id="146806"/>
    <lineage>
        <taxon>Bacteria</taxon>
        <taxon>Pseudomonadati</taxon>
        <taxon>Pseudomonadota</taxon>
        <taxon>Gammaproteobacteria</taxon>
        <taxon>Pasteurellales</taxon>
        <taxon>Pasteurellaceae</taxon>
        <taxon>Phocoenobacter</taxon>
    </lineage>
</organism>
<dbReference type="Gene3D" id="1.20.1600.10">
    <property type="entry name" value="Outer membrane efflux proteins (OEP)"/>
    <property type="match status" value="1"/>
</dbReference>
<dbReference type="InterPro" id="IPR010131">
    <property type="entry name" value="MdtP/NodT-like"/>
</dbReference>
<dbReference type="Gene3D" id="2.20.200.10">
    <property type="entry name" value="Outer membrane efflux proteins (OEP)"/>
    <property type="match status" value="1"/>
</dbReference>
<dbReference type="NCBIfam" id="NF047721">
    <property type="entry name" value="ToxDrgExpTdeA"/>
    <property type="match status" value="1"/>
</dbReference>
<dbReference type="RefSeq" id="WP_115314951.1">
    <property type="nucleotide sequence ID" value="NZ_LWIF01000001.1"/>
</dbReference>
<evidence type="ECO:0000256" key="1">
    <source>
        <dbReference type="ARBA" id="ARBA00007613"/>
    </source>
</evidence>
<dbReference type="GO" id="GO:0015562">
    <property type="term" value="F:efflux transmembrane transporter activity"/>
    <property type="evidence" value="ECO:0007669"/>
    <property type="project" value="InterPro"/>
</dbReference>
<evidence type="ECO:0000313" key="3">
    <source>
        <dbReference type="Proteomes" id="UP000255417"/>
    </source>
</evidence>
<dbReference type="EMBL" id="UGTA01000001">
    <property type="protein sequence ID" value="SUB58424.1"/>
    <property type="molecule type" value="Genomic_DNA"/>
</dbReference>
<name>A0A379C823_9PAST</name>
<protein>
    <submittedName>
        <fullName evidence="2">Probable efflux pump outer membrane protein ttgC</fullName>
    </submittedName>
</protein>
<dbReference type="SUPFAM" id="SSF56954">
    <property type="entry name" value="Outer membrane efflux proteins (OEP)"/>
    <property type="match status" value="1"/>
</dbReference>
<dbReference type="OrthoDB" id="9770517at2"/>
<proteinExistence type="inferred from homology"/>
<reference evidence="2 3" key="1">
    <citation type="submission" date="2018-06" db="EMBL/GenBank/DDBJ databases">
        <authorList>
            <consortium name="Pathogen Informatics"/>
            <person name="Doyle S."/>
        </authorList>
    </citation>
    <scope>NUCLEOTIDE SEQUENCE [LARGE SCALE GENOMIC DNA]</scope>
    <source>
        <strain evidence="2 3">NCTC12872</strain>
    </source>
</reference>
<sequence>MRLSKIAMSTFFALAIMGCTNKMSKDGSFEQIQQDYQSYKQITEKYKIDTQWWQGYNDPQLNQLVEMALANNKNLAKSAILVNKALYNANLIGANLVPTFSANGQSKAVKGAGKSSESKYSTSHSNITQSASFNLSYTVDLWQRLSDSANAAEWEKNATVEDLEATRLSIINMVIDSYYNLAYLNQAIDITEQSIKNYQKISNVMQNKQRVGLITQLNVDQSKQAVLQAKNSLLNLQLAQKNSQQVLRNLLNLKPNQALPIKPLDLLKVKLQGIDTNVPVSSIANRPDLKSALFRLQSGFKNLQATENSWYPSVTLGASLSSSAAVVNDLKNNQVLGGTVGFNLPFLDWNRVRLNIKISEQNYQLAKLNYEQTATKVLNEISTYYYSYQQSQKSFANLNETYLLNKKISQHYKNRYNQGITELRDWLNAINSANNSKLSVIQAKYTTLKNENLVYQAMAGKYLTDSQK</sequence>
<dbReference type="PROSITE" id="PS51257">
    <property type="entry name" value="PROKAR_LIPOPROTEIN"/>
    <property type="match status" value="1"/>
</dbReference>
<comment type="similarity">
    <text evidence="1">Belongs to the outer membrane factor (OMF) (TC 1.B.17) family.</text>
</comment>
<dbReference type="PANTHER" id="PTHR30203:SF32">
    <property type="entry name" value="CATION EFFLUX SYSTEM PROTEIN CUSC"/>
    <property type="match status" value="1"/>
</dbReference>
<accession>A0A379C823</accession>
<gene>
    <name evidence="2" type="primary">ttgC</name>
    <name evidence="2" type="ORF">NCTC12872_00387</name>
</gene>
<dbReference type="Proteomes" id="UP000255417">
    <property type="component" value="Unassembled WGS sequence"/>
</dbReference>
<keyword evidence="3" id="KW-1185">Reference proteome</keyword>